<evidence type="ECO:0000313" key="2">
    <source>
        <dbReference type="Proteomes" id="UP000199706"/>
    </source>
</evidence>
<sequence length="132" mass="14370">MSQPVAVAIHSLHSFELTGDGQYLMLKGNQPDSIALHYSVMHELLAAISNAIGWSARVRQQNDDVKFAMPCEAWAVGKDKGESSHLLLSFRLPGGAELSFRMHRAEVRQMTEVLSLVTGLAKVNGAAGVRLQ</sequence>
<dbReference type="EMBL" id="FNCJ01000009">
    <property type="protein sequence ID" value="SDH33853.1"/>
    <property type="molecule type" value="Genomic_DNA"/>
</dbReference>
<gene>
    <name evidence="1" type="ORF">SAMN05216466_10982</name>
</gene>
<dbReference type="RefSeq" id="WP_090686382.1">
    <property type="nucleotide sequence ID" value="NZ_CADERL010000004.1"/>
</dbReference>
<organism evidence="1 2">
    <name type="scientific">Paraburkholderia phenazinium</name>
    <dbReference type="NCBI Taxonomy" id="60549"/>
    <lineage>
        <taxon>Bacteria</taxon>
        <taxon>Pseudomonadati</taxon>
        <taxon>Pseudomonadota</taxon>
        <taxon>Betaproteobacteria</taxon>
        <taxon>Burkholderiales</taxon>
        <taxon>Burkholderiaceae</taxon>
        <taxon>Paraburkholderia</taxon>
    </lineage>
</organism>
<name>A0A1G8BL96_9BURK</name>
<dbReference type="AlphaFoldDB" id="A0A1G8BL96"/>
<dbReference type="Proteomes" id="UP000199706">
    <property type="component" value="Unassembled WGS sequence"/>
</dbReference>
<accession>A0A1G8BL96</accession>
<dbReference type="OrthoDB" id="9004154at2"/>
<proteinExistence type="predicted"/>
<reference evidence="1 2" key="1">
    <citation type="submission" date="2016-10" db="EMBL/GenBank/DDBJ databases">
        <authorList>
            <person name="de Groot N.N."/>
        </authorList>
    </citation>
    <scope>NUCLEOTIDE SEQUENCE [LARGE SCALE GENOMIC DNA]</scope>
    <source>
        <strain evidence="1 2">LMG 2247</strain>
    </source>
</reference>
<protein>
    <submittedName>
        <fullName evidence="1">Uncharacterized protein</fullName>
    </submittedName>
</protein>
<evidence type="ECO:0000313" key="1">
    <source>
        <dbReference type="EMBL" id="SDH33853.1"/>
    </source>
</evidence>